<evidence type="ECO:0000256" key="6">
    <source>
        <dbReference type="ARBA" id="ARBA00023163"/>
    </source>
</evidence>
<dbReference type="PROSITE" id="PS51161">
    <property type="entry name" value="ATP_CONE"/>
    <property type="match status" value="1"/>
</dbReference>
<dbReference type="InterPro" id="IPR005144">
    <property type="entry name" value="ATP-cone_dom"/>
</dbReference>
<feature type="domain" description="ATP-cone" evidence="8">
    <location>
        <begin position="47"/>
        <end position="137"/>
    </location>
</feature>
<dbReference type="InterPro" id="IPR055173">
    <property type="entry name" value="NrdR-like_N"/>
</dbReference>
<dbReference type="EMBL" id="MFUP01000011">
    <property type="protein sequence ID" value="OGI87617.1"/>
    <property type="molecule type" value="Genomic_DNA"/>
</dbReference>
<dbReference type="GO" id="GO:0003677">
    <property type="term" value="F:DNA binding"/>
    <property type="evidence" value="ECO:0007669"/>
    <property type="project" value="UniProtKB-KW"/>
</dbReference>
<comment type="caution">
    <text evidence="9">The sequence shown here is derived from an EMBL/GenBank/DDBJ whole genome shotgun (WGS) entry which is preliminary data.</text>
</comment>
<evidence type="ECO:0000313" key="10">
    <source>
        <dbReference type="Proteomes" id="UP000185809"/>
    </source>
</evidence>
<evidence type="ECO:0000256" key="7">
    <source>
        <dbReference type="HAMAP-Rule" id="MF_00440"/>
    </source>
</evidence>
<keyword evidence="1 7" id="KW-0678">Repressor</keyword>
<dbReference type="AlphaFoldDB" id="A0A1F6X0E4"/>
<dbReference type="InterPro" id="IPR003796">
    <property type="entry name" value="RNR_NrdR-like"/>
</dbReference>
<keyword evidence="5 7" id="KW-0238">DNA-binding</keyword>
<keyword evidence="6 7" id="KW-0804">Transcription</keyword>
<name>A0A1F6X0E4_9BACT</name>
<dbReference type="Proteomes" id="UP000185809">
    <property type="component" value="Unassembled WGS sequence"/>
</dbReference>
<dbReference type="HAMAP" id="MF_00440">
    <property type="entry name" value="NrdR"/>
    <property type="match status" value="1"/>
</dbReference>
<gene>
    <name evidence="7" type="primary">nrdR</name>
    <name evidence="9" type="ORF">A2995_02085</name>
</gene>
<evidence type="ECO:0000313" key="9">
    <source>
        <dbReference type="EMBL" id="OGI87617.1"/>
    </source>
</evidence>
<comment type="caution">
    <text evidence="7">Lacks conserved residue(s) required for the propagation of feature annotation.</text>
</comment>
<keyword evidence="3 7" id="KW-0067">ATP-binding</keyword>
<comment type="function">
    <text evidence="7">Negatively regulates transcription of bacterial ribonucleotide reductase nrd genes and operons by binding to NrdR-boxes.</text>
</comment>
<dbReference type="Pfam" id="PF22811">
    <property type="entry name" value="Zn_ribbon_NrdR"/>
    <property type="match status" value="1"/>
</dbReference>
<dbReference type="PANTHER" id="PTHR30455">
    <property type="entry name" value="TRANSCRIPTIONAL REPRESSOR NRDR"/>
    <property type="match status" value="1"/>
</dbReference>
<comment type="similarity">
    <text evidence="7">Belongs to the NrdR family.</text>
</comment>
<keyword evidence="2 7" id="KW-0547">Nucleotide-binding</keyword>
<dbReference type="NCBIfam" id="TIGR00244">
    <property type="entry name" value="transcriptional regulator NrdR"/>
    <property type="match status" value="1"/>
</dbReference>
<evidence type="ECO:0000256" key="5">
    <source>
        <dbReference type="ARBA" id="ARBA00023125"/>
    </source>
</evidence>
<evidence type="ECO:0000256" key="4">
    <source>
        <dbReference type="ARBA" id="ARBA00023015"/>
    </source>
</evidence>
<protein>
    <recommendedName>
        <fullName evidence="7">Transcriptional repressor NrdR</fullName>
    </recommendedName>
</protein>
<accession>A0A1F6X0E4</accession>
<dbReference type="PANTHER" id="PTHR30455:SF2">
    <property type="entry name" value="TRANSCRIPTIONAL REPRESSOR NRDR"/>
    <property type="match status" value="1"/>
</dbReference>
<evidence type="ECO:0000256" key="3">
    <source>
        <dbReference type="ARBA" id="ARBA00022840"/>
    </source>
</evidence>
<dbReference type="GO" id="GO:0005524">
    <property type="term" value="F:ATP binding"/>
    <property type="evidence" value="ECO:0007669"/>
    <property type="project" value="UniProtKB-UniRule"/>
</dbReference>
<evidence type="ECO:0000256" key="2">
    <source>
        <dbReference type="ARBA" id="ARBA00022741"/>
    </source>
</evidence>
<evidence type="ECO:0000256" key="1">
    <source>
        <dbReference type="ARBA" id="ARBA00022491"/>
    </source>
</evidence>
<dbReference type="GO" id="GO:0008270">
    <property type="term" value="F:zinc ion binding"/>
    <property type="evidence" value="ECO:0007669"/>
    <property type="project" value="InterPro"/>
</dbReference>
<proteinExistence type="inferred from homology"/>
<dbReference type="Pfam" id="PF03477">
    <property type="entry name" value="ATP-cone"/>
    <property type="match status" value="1"/>
</dbReference>
<evidence type="ECO:0000259" key="8">
    <source>
        <dbReference type="PROSITE" id="PS51161"/>
    </source>
</evidence>
<reference evidence="9 10" key="1">
    <citation type="journal article" date="2016" name="Nat. Commun.">
        <title>Thousands of microbial genomes shed light on interconnected biogeochemical processes in an aquifer system.</title>
        <authorList>
            <person name="Anantharaman K."/>
            <person name="Brown C.T."/>
            <person name="Hug L.A."/>
            <person name="Sharon I."/>
            <person name="Castelle C.J."/>
            <person name="Probst A.J."/>
            <person name="Thomas B.C."/>
            <person name="Singh A."/>
            <person name="Wilkins M.J."/>
            <person name="Karaoz U."/>
            <person name="Brodie E.L."/>
            <person name="Williams K.H."/>
            <person name="Hubbard S.S."/>
            <person name="Banfield J.F."/>
        </authorList>
    </citation>
    <scope>NUCLEOTIDE SEQUENCE [LARGE SCALE GENOMIC DNA]</scope>
</reference>
<organism evidence="9 10">
    <name type="scientific">Candidatus Nomurabacteria bacterium RIFCSPLOWO2_01_FULL_33_24</name>
    <dbReference type="NCBI Taxonomy" id="1801765"/>
    <lineage>
        <taxon>Bacteria</taxon>
        <taxon>Candidatus Nomuraibacteriota</taxon>
    </lineage>
</organism>
<sequence>MNCPHCSHTNFKVTDKRDSPSGIRRRRECLKCKKRFTTYEKIERGELYVIKKDNRREKFQREKLESGIIKAFEKRPVSQEKIQKMINEIEEQIRKRGKKEIKSSLIGETIMKKIKKLDKVAYIRFASVYRDFQDVREFKKELKNI</sequence>
<keyword evidence="4 7" id="KW-0805">Transcription regulation</keyword>
<dbReference type="GO" id="GO:0045892">
    <property type="term" value="P:negative regulation of DNA-templated transcription"/>
    <property type="evidence" value="ECO:0007669"/>
    <property type="project" value="UniProtKB-UniRule"/>
</dbReference>